<protein>
    <submittedName>
        <fullName evidence="1">Uncharacterized protein</fullName>
    </submittedName>
</protein>
<gene>
    <name evidence="1" type="ORF">RBATCC27255_00212</name>
</gene>
<dbReference type="AlphaFoldDB" id="A0A2N0V059"/>
<proteinExistence type="predicted"/>
<keyword evidence="2" id="KW-1185">Reference proteome</keyword>
<sequence>MFDIFYSTNLKKFRNSKKFRFLSLFCHTLFDILQVMKVKETNPRRVKKNKNLEICQYVVTVGMI</sequence>
<dbReference type="EMBL" id="NNSR01000019">
    <property type="protein sequence ID" value="PKD32637.1"/>
    <property type="molecule type" value="Genomic_DNA"/>
</dbReference>
<evidence type="ECO:0000313" key="1">
    <source>
        <dbReference type="EMBL" id="PKD32637.1"/>
    </source>
</evidence>
<reference evidence="1" key="1">
    <citation type="journal article" date="2018" name="Environ. Microbiol.">
        <title>Sporulation capability and amylosome conservation among diverse human colonic and rumen isolates of the keystone starch-degrader Ruminococcus bromii.</title>
        <authorList>
            <person name="Mukhopadhya I."/>
            <person name="Morais S."/>
            <person name="Laverde-Gomez J."/>
            <person name="Sheridan P.O."/>
            <person name="Walker A.W."/>
            <person name="Kelly W."/>
            <person name="Klieve A.V."/>
            <person name="Ouwerkerk D."/>
            <person name="Duncan S.H."/>
            <person name="Louis P."/>
            <person name="Koropatkin N."/>
            <person name="Cockburn D."/>
            <person name="Kibler R."/>
            <person name="Cooper P.J."/>
            <person name="Sandoval C."/>
            <person name="Crost E."/>
            <person name="Juge N."/>
            <person name="Bayer E.A."/>
            <person name="Flint H.J."/>
        </authorList>
    </citation>
    <scope>NUCLEOTIDE SEQUENCE [LARGE SCALE GENOMIC DNA]</scope>
    <source>
        <strain evidence="1">ATCC 27255</strain>
    </source>
</reference>
<organism evidence="1 2">
    <name type="scientific">Ruminococcus bromii</name>
    <dbReference type="NCBI Taxonomy" id="40518"/>
    <lineage>
        <taxon>Bacteria</taxon>
        <taxon>Bacillati</taxon>
        <taxon>Bacillota</taxon>
        <taxon>Clostridia</taxon>
        <taxon>Eubacteriales</taxon>
        <taxon>Oscillospiraceae</taxon>
        <taxon>Ruminococcus</taxon>
    </lineage>
</organism>
<comment type="caution">
    <text evidence="1">The sequence shown here is derived from an EMBL/GenBank/DDBJ whole genome shotgun (WGS) entry which is preliminary data.</text>
</comment>
<dbReference type="Proteomes" id="UP000233425">
    <property type="component" value="Unassembled WGS sequence"/>
</dbReference>
<evidence type="ECO:0000313" key="2">
    <source>
        <dbReference type="Proteomes" id="UP000233425"/>
    </source>
</evidence>
<name>A0A2N0V059_9FIRM</name>
<accession>A0A2N0V059</accession>